<keyword evidence="7" id="KW-1185">Reference proteome</keyword>
<dbReference type="InterPro" id="IPR000847">
    <property type="entry name" value="LysR_HTH_N"/>
</dbReference>
<dbReference type="InterPro" id="IPR005119">
    <property type="entry name" value="LysR_subst-bd"/>
</dbReference>
<evidence type="ECO:0000313" key="7">
    <source>
        <dbReference type="Proteomes" id="UP001139308"/>
    </source>
</evidence>
<dbReference type="PANTHER" id="PTHR30537:SF81">
    <property type="entry name" value="TRANSCRIPTIONAL REGULATOR-RELATED"/>
    <property type="match status" value="1"/>
</dbReference>
<sequence>MKPLSNEDIQAFLLVVEQQSITGAARRMNLSKSVVSKRVSDLERGLGAQLLMRSTRVVLPTDAGLMFYEAAREAMHRLNTAAETLSEHTNGLCGELRITAPLSLTQLWLGDVVADFAAAHPNLHLALELDDRILNIEAERFDLAIRVARLPDSALIARRIGVSSRVLVGSPDYVSKNGAPASLDEVAQHRCLCYTNAPVSHTWSFRSATPGGKPRTLSPRSAFASNNGEALRDAAVRGVGLAILPTFIVAKDLLEGRLVQVLPELQPEDDFIYAVYPRTPFTSRKLRAFIEHMRLALLASPWDGLAASAESTPESIQGPAECARALC</sequence>
<protein>
    <submittedName>
        <fullName evidence="6">LysR family transcriptional regulator</fullName>
    </submittedName>
</protein>
<keyword evidence="2" id="KW-0805">Transcription regulation</keyword>
<dbReference type="InterPro" id="IPR058163">
    <property type="entry name" value="LysR-type_TF_proteobact-type"/>
</dbReference>
<evidence type="ECO:0000256" key="1">
    <source>
        <dbReference type="ARBA" id="ARBA00009437"/>
    </source>
</evidence>
<dbReference type="PANTHER" id="PTHR30537">
    <property type="entry name" value="HTH-TYPE TRANSCRIPTIONAL REGULATOR"/>
    <property type="match status" value="1"/>
</dbReference>
<dbReference type="InterPro" id="IPR036388">
    <property type="entry name" value="WH-like_DNA-bd_sf"/>
</dbReference>
<gene>
    <name evidence="6" type="ORF">L5014_07750</name>
</gene>
<dbReference type="Pfam" id="PF03466">
    <property type="entry name" value="LysR_substrate"/>
    <property type="match status" value="1"/>
</dbReference>
<evidence type="ECO:0000256" key="2">
    <source>
        <dbReference type="ARBA" id="ARBA00023015"/>
    </source>
</evidence>
<dbReference type="CDD" id="cd08422">
    <property type="entry name" value="PBP2_CrgA_like"/>
    <property type="match status" value="1"/>
</dbReference>
<evidence type="ECO:0000256" key="4">
    <source>
        <dbReference type="ARBA" id="ARBA00023163"/>
    </source>
</evidence>
<organism evidence="6 7">
    <name type="scientific">Paraburkholderia tagetis</name>
    <dbReference type="NCBI Taxonomy" id="2913261"/>
    <lineage>
        <taxon>Bacteria</taxon>
        <taxon>Pseudomonadati</taxon>
        <taxon>Pseudomonadota</taxon>
        <taxon>Betaproteobacteria</taxon>
        <taxon>Burkholderiales</taxon>
        <taxon>Burkholderiaceae</taxon>
        <taxon>Paraburkholderia</taxon>
    </lineage>
</organism>
<feature type="domain" description="HTH lysR-type" evidence="5">
    <location>
        <begin position="4"/>
        <end position="61"/>
    </location>
</feature>
<dbReference type="SUPFAM" id="SSF46785">
    <property type="entry name" value="Winged helix' DNA-binding domain"/>
    <property type="match status" value="1"/>
</dbReference>
<proteinExistence type="inferred from homology"/>
<dbReference type="InterPro" id="IPR036390">
    <property type="entry name" value="WH_DNA-bd_sf"/>
</dbReference>
<dbReference type="GO" id="GO:0003700">
    <property type="term" value="F:DNA-binding transcription factor activity"/>
    <property type="evidence" value="ECO:0007669"/>
    <property type="project" value="InterPro"/>
</dbReference>
<dbReference type="Pfam" id="PF00126">
    <property type="entry name" value="HTH_1"/>
    <property type="match status" value="1"/>
</dbReference>
<evidence type="ECO:0000259" key="5">
    <source>
        <dbReference type="PROSITE" id="PS50931"/>
    </source>
</evidence>
<dbReference type="AlphaFoldDB" id="A0A9X1RKU0"/>
<keyword evidence="3" id="KW-0238">DNA-binding</keyword>
<dbReference type="Gene3D" id="1.10.10.10">
    <property type="entry name" value="Winged helix-like DNA-binding domain superfamily/Winged helix DNA-binding domain"/>
    <property type="match status" value="1"/>
</dbReference>
<dbReference type="RefSeq" id="WP_238462999.1">
    <property type="nucleotide sequence ID" value="NZ_JAKLJA010000004.1"/>
</dbReference>
<name>A0A9X1RKU0_9BURK</name>
<dbReference type="SUPFAM" id="SSF53850">
    <property type="entry name" value="Periplasmic binding protein-like II"/>
    <property type="match status" value="1"/>
</dbReference>
<dbReference type="FunFam" id="1.10.10.10:FF:000001">
    <property type="entry name" value="LysR family transcriptional regulator"/>
    <property type="match status" value="1"/>
</dbReference>
<dbReference type="Proteomes" id="UP001139308">
    <property type="component" value="Unassembled WGS sequence"/>
</dbReference>
<dbReference type="EMBL" id="JAKLJA010000004">
    <property type="protein sequence ID" value="MCG5073258.1"/>
    <property type="molecule type" value="Genomic_DNA"/>
</dbReference>
<dbReference type="GO" id="GO:0006351">
    <property type="term" value="P:DNA-templated transcription"/>
    <property type="evidence" value="ECO:0007669"/>
    <property type="project" value="TreeGrafter"/>
</dbReference>
<dbReference type="GO" id="GO:0043565">
    <property type="term" value="F:sequence-specific DNA binding"/>
    <property type="evidence" value="ECO:0007669"/>
    <property type="project" value="TreeGrafter"/>
</dbReference>
<comment type="similarity">
    <text evidence="1">Belongs to the LysR transcriptional regulatory family.</text>
</comment>
<keyword evidence="4" id="KW-0804">Transcription</keyword>
<comment type="caution">
    <text evidence="6">The sequence shown here is derived from an EMBL/GenBank/DDBJ whole genome shotgun (WGS) entry which is preliminary data.</text>
</comment>
<evidence type="ECO:0000313" key="6">
    <source>
        <dbReference type="EMBL" id="MCG5073258.1"/>
    </source>
</evidence>
<dbReference type="FunFam" id="3.40.190.290:FF:000001">
    <property type="entry name" value="Transcriptional regulator, LysR family"/>
    <property type="match status" value="1"/>
</dbReference>
<evidence type="ECO:0000256" key="3">
    <source>
        <dbReference type="ARBA" id="ARBA00023125"/>
    </source>
</evidence>
<dbReference type="Gene3D" id="3.40.190.290">
    <property type="match status" value="1"/>
</dbReference>
<dbReference type="PROSITE" id="PS50931">
    <property type="entry name" value="HTH_LYSR"/>
    <property type="match status" value="1"/>
</dbReference>
<reference evidence="6" key="1">
    <citation type="submission" date="2022-01" db="EMBL/GenBank/DDBJ databases">
        <title>Genome sequence and assembly of Parabukholderia sp. RG36.</title>
        <authorList>
            <person name="Chhetri G."/>
        </authorList>
    </citation>
    <scope>NUCLEOTIDE SEQUENCE</scope>
    <source>
        <strain evidence="6">RG36</strain>
    </source>
</reference>
<accession>A0A9X1RKU0</accession>